<sequence length="45" mass="4980" precursor="true">MKRPMRTSFSILLLIVAWLATAHAEPPKMKMTTEVPSGIATPDKL</sequence>
<evidence type="ECO:0000313" key="3">
    <source>
        <dbReference type="Proteomes" id="UP000316476"/>
    </source>
</evidence>
<feature type="signal peptide" evidence="1">
    <location>
        <begin position="1"/>
        <end position="24"/>
    </location>
</feature>
<gene>
    <name evidence="2" type="ORF">V7x_38530</name>
</gene>
<keyword evidence="1" id="KW-0732">Signal</keyword>
<protein>
    <submittedName>
        <fullName evidence="2">Uncharacterized protein</fullName>
    </submittedName>
</protein>
<accession>A0A5C6FLD2</accession>
<comment type="caution">
    <text evidence="2">The sequence shown here is derived from an EMBL/GenBank/DDBJ whole genome shotgun (WGS) entry which is preliminary data.</text>
</comment>
<feature type="chain" id="PRO_5022832364" evidence="1">
    <location>
        <begin position="25"/>
        <end position="45"/>
    </location>
</feature>
<dbReference type="Proteomes" id="UP000316476">
    <property type="component" value="Unassembled WGS sequence"/>
</dbReference>
<name>A0A5C6FLD2_9PLAN</name>
<evidence type="ECO:0000256" key="1">
    <source>
        <dbReference type="SAM" id="SignalP"/>
    </source>
</evidence>
<organism evidence="2 3">
    <name type="scientific">Crateriforma conspicua</name>
    <dbReference type="NCBI Taxonomy" id="2527996"/>
    <lineage>
        <taxon>Bacteria</taxon>
        <taxon>Pseudomonadati</taxon>
        <taxon>Planctomycetota</taxon>
        <taxon>Planctomycetia</taxon>
        <taxon>Planctomycetales</taxon>
        <taxon>Planctomycetaceae</taxon>
        <taxon>Crateriforma</taxon>
    </lineage>
</organism>
<dbReference type="AlphaFoldDB" id="A0A5C6FLD2"/>
<proteinExistence type="predicted"/>
<dbReference type="EMBL" id="SJPZ01000002">
    <property type="protein sequence ID" value="TWU62124.1"/>
    <property type="molecule type" value="Genomic_DNA"/>
</dbReference>
<evidence type="ECO:0000313" key="2">
    <source>
        <dbReference type="EMBL" id="TWU62124.1"/>
    </source>
</evidence>
<reference evidence="2 3" key="1">
    <citation type="submission" date="2019-02" db="EMBL/GenBank/DDBJ databases">
        <title>Deep-cultivation of Planctomycetes and their phenomic and genomic characterization uncovers novel biology.</title>
        <authorList>
            <person name="Wiegand S."/>
            <person name="Jogler M."/>
            <person name="Boedeker C."/>
            <person name="Pinto D."/>
            <person name="Vollmers J."/>
            <person name="Rivas-Marin E."/>
            <person name="Kohn T."/>
            <person name="Peeters S.H."/>
            <person name="Heuer A."/>
            <person name="Rast P."/>
            <person name="Oberbeckmann S."/>
            <person name="Bunk B."/>
            <person name="Jeske O."/>
            <person name="Meyerdierks A."/>
            <person name="Storesund J.E."/>
            <person name="Kallscheuer N."/>
            <person name="Luecker S."/>
            <person name="Lage O.M."/>
            <person name="Pohl T."/>
            <person name="Merkel B.J."/>
            <person name="Hornburger P."/>
            <person name="Mueller R.-W."/>
            <person name="Bruemmer F."/>
            <person name="Labrenz M."/>
            <person name="Spormann A.M."/>
            <person name="Op Den Camp H."/>
            <person name="Overmann J."/>
            <person name="Amann R."/>
            <person name="Jetten M.S.M."/>
            <person name="Mascher T."/>
            <person name="Medema M.H."/>
            <person name="Devos D.P."/>
            <person name="Kaster A.-K."/>
            <person name="Ovreas L."/>
            <person name="Rohde M."/>
            <person name="Galperin M.Y."/>
            <person name="Jogler C."/>
        </authorList>
    </citation>
    <scope>NUCLEOTIDE SEQUENCE [LARGE SCALE GENOMIC DNA]</scope>
    <source>
        <strain evidence="2 3">V7</strain>
    </source>
</reference>